<comment type="caution">
    <text evidence="2">The sequence shown here is derived from an EMBL/GenBank/DDBJ whole genome shotgun (WGS) entry which is preliminary data.</text>
</comment>
<keyword evidence="3" id="KW-1185">Reference proteome</keyword>
<accession>A0A225W9H3</accession>
<reference evidence="3" key="1">
    <citation type="submission" date="2017-03" db="EMBL/GenBank/DDBJ databases">
        <title>Phytopthora megakarya and P. palmivora, two closely related causual agents of cacao black pod achieved similar genome size and gene model numbers by different mechanisms.</title>
        <authorList>
            <person name="Ali S."/>
            <person name="Shao J."/>
            <person name="Larry D.J."/>
            <person name="Kronmiller B."/>
            <person name="Shen D."/>
            <person name="Strem M.D."/>
            <person name="Melnick R.L."/>
            <person name="Guiltinan M.J."/>
            <person name="Tyler B.M."/>
            <person name="Meinhardt L.W."/>
            <person name="Bailey B.A."/>
        </authorList>
    </citation>
    <scope>NUCLEOTIDE SEQUENCE [LARGE SCALE GENOMIC DNA]</scope>
    <source>
        <strain evidence="3">zdho120</strain>
    </source>
</reference>
<gene>
    <name evidence="2" type="ORF">PHMEG_00012146</name>
</gene>
<name>A0A225W9H3_9STRA</name>
<evidence type="ECO:0000256" key="1">
    <source>
        <dbReference type="SAM" id="MobiDB-lite"/>
    </source>
</evidence>
<dbReference type="AlphaFoldDB" id="A0A225W9H3"/>
<dbReference type="EMBL" id="NBNE01001349">
    <property type="protein sequence ID" value="OWZ14386.1"/>
    <property type="molecule type" value="Genomic_DNA"/>
</dbReference>
<evidence type="ECO:0000313" key="3">
    <source>
        <dbReference type="Proteomes" id="UP000198211"/>
    </source>
</evidence>
<sequence length="93" mass="10696">MKNQRFKSVDELEYVLKQQEDDWDDDSQSVPTQEYVAQSGDESEYDERHVMFEDGATEDPSTQESVASREASLESQGPGMTMEELTQHMLKVM</sequence>
<protein>
    <submittedName>
        <fullName evidence="2">Uncharacterized protein</fullName>
    </submittedName>
</protein>
<organism evidence="2 3">
    <name type="scientific">Phytophthora megakarya</name>
    <dbReference type="NCBI Taxonomy" id="4795"/>
    <lineage>
        <taxon>Eukaryota</taxon>
        <taxon>Sar</taxon>
        <taxon>Stramenopiles</taxon>
        <taxon>Oomycota</taxon>
        <taxon>Peronosporomycetes</taxon>
        <taxon>Peronosporales</taxon>
        <taxon>Peronosporaceae</taxon>
        <taxon>Phytophthora</taxon>
    </lineage>
</organism>
<proteinExistence type="predicted"/>
<feature type="region of interest" description="Disordered" evidence="1">
    <location>
        <begin position="17"/>
        <end position="82"/>
    </location>
</feature>
<dbReference type="Proteomes" id="UP000198211">
    <property type="component" value="Unassembled WGS sequence"/>
</dbReference>
<evidence type="ECO:0000313" key="2">
    <source>
        <dbReference type="EMBL" id="OWZ14386.1"/>
    </source>
</evidence>